<dbReference type="GO" id="GO:0098796">
    <property type="term" value="C:membrane protein complex"/>
    <property type="evidence" value="ECO:0007669"/>
    <property type="project" value="UniProtKB-ARBA"/>
</dbReference>
<organism evidence="5 6">
    <name type="scientific">Candidatus Allofournierella pullicola</name>
    <dbReference type="NCBI Taxonomy" id="2838596"/>
    <lineage>
        <taxon>Bacteria</taxon>
        <taxon>Bacillati</taxon>
        <taxon>Bacillota</taxon>
        <taxon>Clostridia</taxon>
        <taxon>Eubacteriales</taxon>
        <taxon>Oscillospiraceae</taxon>
        <taxon>Allofournierella</taxon>
    </lineage>
</organism>
<dbReference type="EMBL" id="DXFW01000020">
    <property type="protein sequence ID" value="HIX05789.1"/>
    <property type="molecule type" value="Genomic_DNA"/>
</dbReference>
<keyword evidence="1" id="KW-0813">Transport</keyword>
<evidence type="ECO:0000256" key="1">
    <source>
        <dbReference type="ARBA" id="ARBA00022448"/>
    </source>
</evidence>
<dbReference type="PROSITE" id="PS50893">
    <property type="entry name" value="ABC_TRANSPORTER_2"/>
    <property type="match status" value="1"/>
</dbReference>
<dbReference type="PANTHER" id="PTHR24220:SF86">
    <property type="entry name" value="ABC TRANSPORTER ABCH.1"/>
    <property type="match status" value="1"/>
</dbReference>
<dbReference type="PANTHER" id="PTHR24220">
    <property type="entry name" value="IMPORT ATP-BINDING PROTEIN"/>
    <property type="match status" value="1"/>
</dbReference>
<dbReference type="InterPro" id="IPR017911">
    <property type="entry name" value="MacB-like_ATP-bd"/>
</dbReference>
<dbReference type="FunFam" id="3.40.50.300:FF:000032">
    <property type="entry name" value="Export ABC transporter ATP-binding protein"/>
    <property type="match status" value="1"/>
</dbReference>
<evidence type="ECO:0000256" key="2">
    <source>
        <dbReference type="ARBA" id="ARBA00022741"/>
    </source>
</evidence>
<name>A0A9D1V4U0_9FIRM</name>
<dbReference type="Pfam" id="PF00005">
    <property type="entry name" value="ABC_tran"/>
    <property type="match status" value="1"/>
</dbReference>
<keyword evidence="3 5" id="KW-0067">ATP-binding</keyword>
<dbReference type="Gene3D" id="3.40.50.300">
    <property type="entry name" value="P-loop containing nucleotide triphosphate hydrolases"/>
    <property type="match status" value="1"/>
</dbReference>
<dbReference type="CDD" id="cd03255">
    <property type="entry name" value="ABC_MJ0796_LolCDE_FtsE"/>
    <property type="match status" value="1"/>
</dbReference>
<accession>A0A9D1V4U0</accession>
<dbReference type="SMART" id="SM00382">
    <property type="entry name" value="AAA"/>
    <property type="match status" value="1"/>
</dbReference>
<proteinExistence type="predicted"/>
<comment type="caution">
    <text evidence="5">The sequence shown here is derived from an EMBL/GenBank/DDBJ whole genome shotgun (WGS) entry which is preliminary data.</text>
</comment>
<dbReference type="GO" id="GO:0016887">
    <property type="term" value="F:ATP hydrolysis activity"/>
    <property type="evidence" value="ECO:0007669"/>
    <property type="project" value="InterPro"/>
</dbReference>
<dbReference type="InterPro" id="IPR003439">
    <property type="entry name" value="ABC_transporter-like_ATP-bd"/>
</dbReference>
<dbReference type="InterPro" id="IPR017871">
    <property type="entry name" value="ABC_transporter-like_CS"/>
</dbReference>
<dbReference type="AlphaFoldDB" id="A0A9D1V4U0"/>
<dbReference type="GO" id="GO:0005524">
    <property type="term" value="F:ATP binding"/>
    <property type="evidence" value="ECO:0007669"/>
    <property type="project" value="UniProtKB-KW"/>
</dbReference>
<evidence type="ECO:0000313" key="6">
    <source>
        <dbReference type="Proteomes" id="UP000824193"/>
    </source>
</evidence>
<dbReference type="InterPro" id="IPR027417">
    <property type="entry name" value="P-loop_NTPase"/>
</dbReference>
<dbReference type="GO" id="GO:0022857">
    <property type="term" value="F:transmembrane transporter activity"/>
    <property type="evidence" value="ECO:0007669"/>
    <property type="project" value="TreeGrafter"/>
</dbReference>
<dbReference type="Proteomes" id="UP000824193">
    <property type="component" value="Unassembled WGS sequence"/>
</dbReference>
<protein>
    <submittedName>
        <fullName evidence="5">ABC transporter ATP-binding protein</fullName>
    </submittedName>
</protein>
<reference evidence="5" key="2">
    <citation type="submission" date="2021-04" db="EMBL/GenBank/DDBJ databases">
        <authorList>
            <person name="Gilroy R."/>
        </authorList>
    </citation>
    <scope>NUCLEOTIDE SEQUENCE</scope>
    <source>
        <strain evidence="5">2239</strain>
    </source>
</reference>
<feature type="domain" description="ABC transporter" evidence="4">
    <location>
        <begin position="2"/>
        <end position="220"/>
    </location>
</feature>
<dbReference type="SUPFAM" id="SSF52540">
    <property type="entry name" value="P-loop containing nucleoside triphosphate hydrolases"/>
    <property type="match status" value="1"/>
</dbReference>
<evidence type="ECO:0000256" key="3">
    <source>
        <dbReference type="ARBA" id="ARBA00022840"/>
    </source>
</evidence>
<evidence type="ECO:0000313" key="5">
    <source>
        <dbReference type="EMBL" id="HIX05789.1"/>
    </source>
</evidence>
<keyword evidence="2" id="KW-0547">Nucleotide-binding</keyword>
<sequence>MICLEDVNKSYRVGKNSLHVLKDVSLRVERGEFVSILGASGSGKSTLMNIIGCMDTLDTGRYTIDGISVEQSEPDVLAVIRNEKIGFIFQKYHLIPRYSVLQNVMMPLLIRGIDRKSAQEKAQEILEMVGLAERQAHKPNELSGGQQQRAAIARALITRPAVLLADEPTGALDSKIGQEILALFRDLNRQGNTILQITHDSNVAKAASRILTLTDGVLNE</sequence>
<evidence type="ECO:0000259" key="4">
    <source>
        <dbReference type="PROSITE" id="PS50893"/>
    </source>
</evidence>
<gene>
    <name evidence="5" type="ORF">H9865_06775</name>
</gene>
<dbReference type="PROSITE" id="PS00211">
    <property type="entry name" value="ABC_TRANSPORTER_1"/>
    <property type="match status" value="1"/>
</dbReference>
<dbReference type="InterPro" id="IPR003593">
    <property type="entry name" value="AAA+_ATPase"/>
</dbReference>
<dbReference type="InterPro" id="IPR015854">
    <property type="entry name" value="ABC_transpr_LolD-like"/>
</dbReference>
<reference evidence="5" key="1">
    <citation type="journal article" date="2021" name="PeerJ">
        <title>Extensive microbial diversity within the chicken gut microbiome revealed by metagenomics and culture.</title>
        <authorList>
            <person name="Gilroy R."/>
            <person name="Ravi A."/>
            <person name="Getino M."/>
            <person name="Pursley I."/>
            <person name="Horton D.L."/>
            <person name="Alikhan N.F."/>
            <person name="Baker D."/>
            <person name="Gharbi K."/>
            <person name="Hall N."/>
            <person name="Watson M."/>
            <person name="Adriaenssens E.M."/>
            <person name="Foster-Nyarko E."/>
            <person name="Jarju S."/>
            <person name="Secka A."/>
            <person name="Antonio M."/>
            <person name="Oren A."/>
            <person name="Chaudhuri R.R."/>
            <person name="La Ragione R."/>
            <person name="Hildebrand F."/>
            <person name="Pallen M.J."/>
        </authorList>
    </citation>
    <scope>NUCLEOTIDE SEQUENCE</scope>
    <source>
        <strain evidence="5">2239</strain>
    </source>
</reference>
<dbReference type="GO" id="GO:0005886">
    <property type="term" value="C:plasma membrane"/>
    <property type="evidence" value="ECO:0007669"/>
    <property type="project" value="TreeGrafter"/>
</dbReference>